<dbReference type="PRINTS" id="PR01607">
    <property type="entry name" value="APYRASEFAMLY"/>
</dbReference>
<dbReference type="GO" id="GO:0009166">
    <property type="term" value="P:nucleotide catabolic process"/>
    <property type="evidence" value="ECO:0007669"/>
    <property type="project" value="InterPro"/>
</dbReference>
<accession>A0A538TLK7</accession>
<dbReference type="InterPro" id="IPR008334">
    <property type="entry name" value="5'-Nucleotdase_C"/>
</dbReference>
<gene>
    <name evidence="5" type="ORF">E6K79_07560</name>
</gene>
<dbReference type="Proteomes" id="UP000317691">
    <property type="component" value="Unassembled WGS sequence"/>
</dbReference>
<keyword evidence="1" id="KW-0732">Signal</keyword>
<dbReference type="SUPFAM" id="SSF55816">
    <property type="entry name" value="5'-nucleotidase (syn. UDP-sugar hydrolase), C-terminal domain"/>
    <property type="match status" value="1"/>
</dbReference>
<organism evidence="5 6">
    <name type="scientific">Eiseniibacteriota bacterium</name>
    <dbReference type="NCBI Taxonomy" id="2212470"/>
    <lineage>
        <taxon>Bacteria</taxon>
        <taxon>Candidatus Eiseniibacteriota</taxon>
    </lineage>
</organism>
<dbReference type="GO" id="GO:0016788">
    <property type="term" value="F:hydrolase activity, acting on ester bonds"/>
    <property type="evidence" value="ECO:0007669"/>
    <property type="project" value="InterPro"/>
</dbReference>
<evidence type="ECO:0008006" key="7">
    <source>
        <dbReference type="Google" id="ProtNLM"/>
    </source>
</evidence>
<keyword evidence="2" id="KW-0547">Nucleotide-binding</keyword>
<dbReference type="InterPro" id="IPR006179">
    <property type="entry name" value="5_nucleotidase/apyrase"/>
</dbReference>
<dbReference type="PANTHER" id="PTHR11575:SF24">
    <property type="entry name" value="5'-NUCLEOTIDASE"/>
    <property type="match status" value="1"/>
</dbReference>
<proteinExistence type="inferred from homology"/>
<dbReference type="Gene3D" id="3.90.780.10">
    <property type="entry name" value="5'-Nucleotidase, C-terminal domain"/>
    <property type="match status" value="1"/>
</dbReference>
<dbReference type="AlphaFoldDB" id="A0A538TLK7"/>
<evidence type="ECO:0000313" key="6">
    <source>
        <dbReference type="Proteomes" id="UP000317691"/>
    </source>
</evidence>
<evidence type="ECO:0000259" key="3">
    <source>
        <dbReference type="Pfam" id="PF00149"/>
    </source>
</evidence>
<sequence length="566" mass="61098">MTCVKHFVPRVLPAWVAAVLFLGLVPAVDCRSSSAGHGTRADAAERAGRIDSLIILHTNDTHARLMPFQEEDGTLAGGAAARAALIEKERSRVGHTLLLDAGDVFQGTPYFNFFRGVPDYRAMSLMAYDAGALGNHDLDDGPAAWLRSSSHARFEILSANVFVAAESAWAEGKEAVPVSDRHGSRWIGGKRVPETAPLRYLTRPYLIHDLGAGRTAALFGLTTADLTHIVAVGPNGGVAVADPISIAERLVPELRKKATIVICISHIGVDADRRLASRVPGIDLIIGGHSHTSLERPILVPNATPNGYHGTAIAQAGYRGEFLGRIALYFDGDRLARYAGRLERVRPADGEDPRVAALLKPYADSIEASMSQPIFRSPARIPSSSLREGETPLGNFVADVMRDAVGADVAIINSGGIRAPLPAGNVTVGDVYSTLPFDNRIVVVSMPGWRLRELLDFSGGRIGKGGFAQVSGVSFVIRGDRASYIRVNKKPLESDRTYRVATVDFLYEGGDGYAILAKTGPADRTGILLREAAVKFLKKHPDYRFRKEGRIVWEGSSQGLRDLRFK</sequence>
<evidence type="ECO:0000259" key="4">
    <source>
        <dbReference type="Pfam" id="PF02872"/>
    </source>
</evidence>
<comment type="caution">
    <text evidence="5">The sequence shown here is derived from an EMBL/GenBank/DDBJ whole genome shotgun (WGS) entry which is preliminary data.</text>
</comment>
<dbReference type="SUPFAM" id="SSF56300">
    <property type="entry name" value="Metallo-dependent phosphatases"/>
    <property type="match status" value="1"/>
</dbReference>
<dbReference type="Gene3D" id="3.60.21.10">
    <property type="match status" value="1"/>
</dbReference>
<comment type="similarity">
    <text evidence="2">Belongs to the 5'-nucleotidase family.</text>
</comment>
<feature type="domain" description="5'-Nucleotidase C-terminal" evidence="4">
    <location>
        <begin position="383"/>
        <end position="517"/>
    </location>
</feature>
<dbReference type="GO" id="GO:0000166">
    <property type="term" value="F:nucleotide binding"/>
    <property type="evidence" value="ECO:0007669"/>
    <property type="project" value="UniProtKB-KW"/>
</dbReference>
<evidence type="ECO:0000256" key="2">
    <source>
        <dbReference type="RuleBase" id="RU362119"/>
    </source>
</evidence>
<protein>
    <recommendedName>
        <fullName evidence="7">Bifunctional metallophosphatase/5'-nucleotidase</fullName>
    </recommendedName>
</protein>
<dbReference type="Pfam" id="PF00149">
    <property type="entry name" value="Metallophos"/>
    <property type="match status" value="1"/>
</dbReference>
<evidence type="ECO:0000313" key="5">
    <source>
        <dbReference type="EMBL" id="TMQ64475.1"/>
    </source>
</evidence>
<dbReference type="Pfam" id="PF02872">
    <property type="entry name" value="5_nucleotid_C"/>
    <property type="match status" value="1"/>
</dbReference>
<name>A0A538TLK7_UNCEI</name>
<dbReference type="InterPro" id="IPR036907">
    <property type="entry name" value="5'-Nucleotdase_C_sf"/>
</dbReference>
<keyword evidence="2" id="KW-0378">Hydrolase</keyword>
<feature type="domain" description="Calcineurin-like phosphoesterase" evidence="3">
    <location>
        <begin position="55"/>
        <end position="292"/>
    </location>
</feature>
<dbReference type="InterPro" id="IPR029052">
    <property type="entry name" value="Metallo-depent_PP-like"/>
</dbReference>
<evidence type="ECO:0000256" key="1">
    <source>
        <dbReference type="ARBA" id="ARBA00022729"/>
    </source>
</evidence>
<dbReference type="GO" id="GO:0046872">
    <property type="term" value="F:metal ion binding"/>
    <property type="evidence" value="ECO:0007669"/>
    <property type="project" value="InterPro"/>
</dbReference>
<dbReference type="PROSITE" id="PS00785">
    <property type="entry name" value="5_NUCLEOTIDASE_1"/>
    <property type="match status" value="1"/>
</dbReference>
<dbReference type="InterPro" id="IPR004843">
    <property type="entry name" value="Calcineurin-like_PHP"/>
</dbReference>
<dbReference type="PANTHER" id="PTHR11575">
    <property type="entry name" value="5'-NUCLEOTIDASE-RELATED"/>
    <property type="match status" value="1"/>
</dbReference>
<reference evidence="5 6" key="1">
    <citation type="journal article" date="2019" name="Nat. Microbiol.">
        <title>Mediterranean grassland soil C-N compound turnover is dependent on rainfall and depth, and is mediated by genomically divergent microorganisms.</title>
        <authorList>
            <person name="Diamond S."/>
            <person name="Andeer P.F."/>
            <person name="Li Z."/>
            <person name="Crits-Christoph A."/>
            <person name="Burstein D."/>
            <person name="Anantharaman K."/>
            <person name="Lane K.R."/>
            <person name="Thomas B.C."/>
            <person name="Pan C."/>
            <person name="Northen T.R."/>
            <person name="Banfield J.F."/>
        </authorList>
    </citation>
    <scope>NUCLEOTIDE SEQUENCE [LARGE SCALE GENOMIC DNA]</scope>
    <source>
        <strain evidence="5">WS_9</strain>
    </source>
</reference>
<dbReference type="InterPro" id="IPR006146">
    <property type="entry name" value="5'-Nucleotdase_CS"/>
</dbReference>
<dbReference type="EMBL" id="VBOZ01000020">
    <property type="protein sequence ID" value="TMQ64475.1"/>
    <property type="molecule type" value="Genomic_DNA"/>
</dbReference>